<sequence>MSGVENRRSVREGSPRLNLLLKDCAKGFYQQMFFLGKDVIYPGGNYLQKFGFEKSPSKGLKGTSCYTADWGGGIVELYGACAGYYGDGSKVVFLRERCRFYHWLPPERLVAGMWTTDDVQASSANVMFDAVWPLLNWWLEYEEWIEQQLGADHRKRCYAAWKKLKSAKPWLEPEKVTGWLQHFLDESSRAVRPKHYC</sequence>
<evidence type="ECO:0000313" key="1">
    <source>
        <dbReference type="EMBL" id="SHJ46103.1"/>
    </source>
</evidence>
<gene>
    <name evidence="1" type="ORF">SAMN02745181_2123</name>
</gene>
<protein>
    <submittedName>
        <fullName evidence="1">Uncharacterized protein</fullName>
    </submittedName>
</protein>
<dbReference type="AlphaFoldDB" id="A0A1M6JHF0"/>
<evidence type="ECO:0000313" key="2">
    <source>
        <dbReference type="Proteomes" id="UP000184510"/>
    </source>
</evidence>
<dbReference type="Proteomes" id="UP000184510">
    <property type="component" value="Unassembled WGS sequence"/>
</dbReference>
<organism evidence="1 2">
    <name type="scientific">Rubritalea squalenifaciens DSM 18772</name>
    <dbReference type="NCBI Taxonomy" id="1123071"/>
    <lineage>
        <taxon>Bacteria</taxon>
        <taxon>Pseudomonadati</taxon>
        <taxon>Verrucomicrobiota</taxon>
        <taxon>Verrucomicrobiia</taxon>
        <taxon>Verrucomicrobiales</taxon>
        <taxon>Rubritaleaceae</taxon>
        <taxon>Rubritalea</taxon>
    </lineage>
</organism>
<dbReference type="STRING" id="1123071.SAMN02745181_2123"/>
<name>A0A1M6JHF0_9BACT</name>
<dbReference type="InParanoid" id="A0A1M6JHF0"/>
<reference evidence="1 2" key="1">
    <citation type="submission" date="2016-11" db="EMBL/GenBank/DDBJ databases">
        <authorList>
            <person name="Jaros S."/>
            <person name="Januszkiewicz K."/>
            <person name="Wedrychowicz H."/>
        </authorList>
    </citation>
    <scope>NUCLEOTIDE SEQUENCE [LARGE SCALE GENOMIC DNA]</scope>
    <source>
        <strain evidence="1 2">DSM 18772</strain>
    </source>
</reference>
<accession>A0A1M6JHF0</accession>
<dbReference type="EMBL" id="FQYR01000003">
    <property type="protein sequence ID" value="SHJ46103.1"/>
    <property type="molecule type" value="Genomic_DNA"/>
</dbReference>
<proteinExistence type="predicted"/>
<keyword evidence="2" id="KW-1185">Reference proteome</keyword>